<keyword evidence="1" id="KW-0677">Repeat</keyword>
<sequence>MAQHTDQDGCLDAISPPPEQLETLKIYGHVGKLPAWTKLLSNLRKMKLRLTMITQDEVDLLANLASLHTLCLCFKEFQYEELRFKGYRCFRSLLVLKITCNCRIHSITFEERVMWSLQVLKIHCSNLSSLKFFGLKELEDLREVTLHGSYDNKLKQNLRSQLGEHPREIKPFLKLN</sequence>
<dbReference type="InterPro" id="IPR055414">
    <property type="entry name" value="LRR_R13L4/SHOC2-like"/>
</dbReference>
<evidence type="ECO:0000259" key="2">
    <source>
        <dbReference type="Pfam" id="PF23598"/>
    </source>
</evidence>
<organism evidence="3 4">
    <name type="scientific">Paspalum notatum var. saurae</name>
    <dbReference type="NCBI Taxonomy" id="547442"/>
    <lineage>
        <taxon>Eukaryota</taxon>
        <taxon>Viridiplantae</taxon>
        <taxon>Streptophyta</taxon>
        <taxon>Embryophyta</taxon>
        <taxon>Tracheophyta</taxon>
        <taxon>Spermatophyta</taxon>
        <taxon>Magnoliopsida</taxon>
        <taxon>Liliopsida</taxon>
        <taxon>Poales</taxon>
        <taxon>Poaceae</taxon>
        <taxon>PACMAD clade</taxon>
        <taxon>Panicoideae</taxon>
        <taxon>Andropogonodae</taxon>
        <taxon>Paspaleae</taxon>
        <taxon>Paspalinae</taxon>
        <taxon>Paspalum</taxon>
    </lineage>
</organism>
<evidence type="ECO:0000313" key="3">
    <source>
        <dbReference type="EMBL" id="WVZ50504.1"/>
    </source>
</evidence>
<dbReference type="Pfam" id="PF23598">
    <property type="entry name" value="LRR_14"/>
    <property type="match status" value="1"/>
</dbReference>
<dbReference type="InterPro" id="IPR032675">
    <property type="entry name" value="LRR_dom_sf"/>
</dbReference>
<dbReference type="EMBL" id="CP144745">
    <property type="protein sequence ID" value="WVZ50504.1"/>
    <property type="molecule type" value="Genomic_DNA"/>
</dbReference>
<dbReference type="Proteomes" id="UP001341281">
    <property type="component" value="Chromosome 01"/>
</dbReference>
<keyword evidence="4" id="KW-1185">Reference proteome</keyword>
<dbReference type="Gene3D" id="3.80.10.10">
    <property type="entry name" value="Ribonuclease Inhibitor"/>
    <property type="match status" value="1"/>
</dbReference>
<dbReference type="AlphaFoldDB" id="A0AAQ3PG65"/>
<dbReference type="SUPFAM" id="SSF52058">
    <property type="entry name" value="L domain-like"/>
    <property type="match status" value="1"/>
</dbReference>
<proteinExistence type="predicted"/>
<gene>
    <name evidence="3" type="ORF">U9M48_001750</name>
</gene>
<name>A0AAQ3PG65_PASNO</name>
<evidence type="ECO:0000313" key="4">
    <source>
        <dbReference type="Proteomes" id="UP001341281"/>
    </source>
</evidence>
<protein>
    <recommendedName>
        <fullName evidence="2">Disease resistance R13L4/SHOC-2-like LRR domain-containing protein</fullName>
    </recommendedName>
</protein>
<feature type="domain" description="Disease resistance R13L4/SHOC-2-like LRR" evidence="2">
    <location>
        <begin position="12"/>
        <end position="155"/>
    </location>
</feature>
<evidence type="ECO:0000256" key="1">
    <source>
        <dbReference type="ARBA" id="ARBA00022737"/>
    </source>
</evidence>
<accession>A0AAQ3PG65</accession>
<reference evidence="3 4" key="1">
    <citation type="submission" date="2024-02" db="EMBL/GenBank/DDBJ databases">
        <title>High-quality chromosome-scale genome assembly of Pensacola bahiagrass (Paspalum notatum Flugge var. saurae).</title>
        <authorList>
            <person name="Vega J.M."/>
            <person name="Podio M."/>
            <person name="Orjuela J."/>
            <person name="Siena L.A."/>
            <person name="Pessino S.C."/>
            <person name="Combes M.C."/>
            <person name="Mariac C."/>
            <person name="Albertini E."/>
            <person name="Pupilli F."/>
            <person name="Ortiz J.P.A."/>
            <person name="Leblanc O."/>
        </authorList>
    </citation>
    <scope>NUCLEOTIDE SEQUENCE [LARGE SCALE GENOMIC DNA]</scope>
    <source>
        <strain evidence="3">R1</strain>
        <tissue evidence="3">Leaf</tissue>
    </source>
</reference>